<gene>
    <name evidence="1" type="ORF">SSLN_LOCUS17535</name>
</gene>
<reference evidence="3" key="1">
    <citation type="submission" date="2016-06" db="UniProtKB">
        <authorList>
            <consortium name="WormBaseParasite"/>
        </authorList>
    </citation>
    <scope>IDENTIFICATION</scope>
</reference>
<proteinExistence type="predicted"/>
<evidence type="ECO:0000313" key="1">
    <source>
        <dbReference type="EMBL" id="VDM03921.1"/>
    </source>
</evidence>
<accession>A0A183TM37</accession>
<name>A0A183TM37_SCHSO</name>
<evidence type="ECO:0000313" key="2">
    <source>
        <dbReference type="Proteomes" id="UP000275846"/>
    </source>
</evidence>
<organism evidence="3">
    <name type="scientific">Schistocephalus solidus</name>
    <name type="common">Tapeworm</name>
    <dbReference type="NCBI Taxonomy" id="70667"/>
    <lineage>
        <taxon>Eukaryota</taxon>
        <taxon>Metazoa</taxon>
        <taxon>Spiralia</taxon>
        <taxon>Lophotrochozoa</taxon>
        <taxon>Platyhelminthes</taxon>
        <taxon>Cestoda</taxon>
        <taxon>Eucestoda</taxon>
        <taxon>Diphyllobothriidea</taxon>
        <taxon>Diphyllobothriidae</taxon>
        <taxon>Schistocephalus</taxon>
    </lineage>
</organism>
<dbReference type="EMBL" id="UYSU01042665">
    <property type="protein sequence ID" value="VDM03921.1"/>
    <property type="molecule type" value="Genomic_DNA"/>
</dbReference>
<dbReference type="WBParaSite" id="SSLN_0001819901-mRNA-1">
    <property type="protein sequence ID" value="SSLN_0001819901-mRNA-1"/>
    <property type="gene ID" value="SSLN_0001819901"/>
</dbReference>
<reference evidence="1 2" key="2">
    <citation type="submission" date="2018-11" db="EMBL/GenBank/DDBJ databases">
        <authorList>
            <consortium name="Pathogen Informatics"/>
        </authorList>
    </citation>
    <scope>NUCLEOTIDE SEQUENCE [LARGE SCALE GENOMIC DNA]</scope>
    <source>
        <strain evidence="1 2">NST_G2</strain>
    </source>
</reference>
<dbReference type="Proteomes" id="UP000275846">
    <property type="component" value="Unassembled WGS sequence"/>
</dbReference>
<protein>
    <submittedName>
        <fullName evidence="3">Myotubularin phosphatase domain-containing protein</fullName>
    </submittedName>
</protein>
<dbReference type="AlphaFoldDB" id="A0A183TM37"/>
<keyword evidence="2" id="KW-1185">Reference proteome</keyword>
<evidence type="ECO:0000313" key="3">
    <source>
        <dbReference type="WBParaSite" id="SSLN_0001819901-mRNA-1"/>
    </source>
</evidence>
<sequence>SIALSVLGRARRQHQDWFDDNEAGLLAEKNRLDITYLECRTNAEKQPSSDATKLYSNGYVKCRTTGWPTQLSKPNGSHIKETAPLLSSDDQTNLTEKTQILYRWVEHFRNLLKRSSTISDAAVDRLSQVQTNSDLDLPSSLRETIWAV</sequence>